<gene>
    <name evidence="1" type="ORF">B0F90DRAFT_142700</name>
</gene>
<dbReference type="EMBL" id="WTXG01000001">
    <property type="protein sequence ID" value="KAI0308220.1"/>
    <property type="molecule type" value="Genomic_DNA"/>
</dbReference>
<reference evidence="1" key="1">
    <citation type="journal article" date="2022" name="New Phytol.">
        <title>Evolutionary transition to the ectomycorrhizal habit in the genomes of a hyperdiverse lineage of mushroom-forming fungi.</title>
        <authorList>
            <person name="Looney B."/>
            <person name="Miyauchi S."/>
            <person name="Morin E."/>
            <person name="Drula E."/>
            <person name="Courty P.E."/>
            <person name="Kohler A."/>
            <person name="Kuo A."/>
            <person name="LaButti K."/>
            <person name="Pangilinan J."/>
            <person name="Lipzen A."/>
            <person name="Riley R."/>
            <person name="Andreopoulos W."/>
            <person name="He G."/>
            <person name="Johnson J."/>
            <person name="Nolan M."/>
            <person name="Tritt A."/>
            <person name="Barry K.W."/>
            <person name="Grigoriev I.V."/>
            <person name="Nagy L.G."/>
            <person name="Hibbett D."/>
            <person name="Henrissat B."/>
            <person name="Matheny P.B."/>
            <person name="Labbe J."/>
            <person name="Martin F.M."/>
        </authorList>
    </citation>
    <scope>NUCLEOTIDE SEQUENCE</scope>
    <source>
        <strain evidence="1">BPL690</strain>
    </source>
</reference>
<keyword evidence="2" id="KW-1185">Reference proteome</keyword>
<proteinExistence type="predicted"/>
<name>A0AAD4QU63_9AGAM</name>
<accession>A0AAD4QU63</accession>
<organism evidence="1 2">
    <name type="scientific">Multifurca ochricompacta</name>
    <dbReference type="NCBI Taxonomy" id="376703"/>
    <lineage>
        <taxon>Eukaryota</taxon>
        <taxon>Fungi</taxon>
        <taxon>Dikarya</taxon>
        <taxon>Basidiomycota</taxon>
        <taxon>Agaricomycotina</taxon>
        <taxon>Agaricomycetes</taxon>
        <taxon>Russulales</taxon>
        <taxon>Russulaceae</taxon>
        <taxon>Multifurca</taxon>
    </lineage>
</organism>
<dbReference type="AlphaFoldDB" id="A0AAD4QU63"/>
<evidence type="ECO:0000313" key="1">
    <source>
        <dbReference type="EMBL" id="KAI0308220.1"/>
    </source>
</evidence>
<dbReference type="Proteomes" id="UP001203297">
    <property type="component" value="Unassembled WGS sequence"/>
</dbReference>
<protein>
    <submittedName>
        <fullName evidence="1">Uncharacterized protein</fullName>
    </submittedName>
</protein>
<evidence type="ECO:0000313" key="2">
    <source>
        <dbReference type="Proteomes" id="UP001203297"/>
    </source>
</evidence>
<sequence length="239" mass="26635">MGGGISGSGNVLAQVTVDRSTSIDDVKQGPRKTKRVRVQLDERTELTDEELKIARAQYVEGQEALRREIEEKRLEKEGARLISQMLYGVPPILKAPTLVDFWTDNFKVLVETRSGALHIKTTGVPPAKRRRLSESPGRVEAFWGERKFTRPMSQTAIRNLGIDAVPKDRQKNLAKLVTLRSDLSPRGAPSIWAGTLILGRVLRRVPYSHGIMLGEAHLRLTYRSISAATELPLSTTIFA</sequence>
<comment type="caution">
    <text evidence="1">The sequence shown here is derived from an EMBL/GenBank/DDBJ whole genome shotgun (WGS) entry which is preliminary data.</text>
</comment>